<dbReference type="Pfam" id="PF00786">
    <property type="entry name" value="PBD"/>
    <property type="match status" value="1"/>
</dbReference>
<feature type="compositionally biased region" description="Polar residues" evidence="1">
    <location>
        <begin position="142"/>
        <end position="162"/>
    </location>
</feature>
<gene>
    <name evidence="2" type="ORF">L203_103997</name>
</gene>
<dbReference type="VEuPathDB" id="FungiDB:L203_04554"/>
<feature type="compositionally biased region" description="Low complexity" evidence="1">
    <location>
        <begin position="52"/>
        <end position="65"/>
    </location>
</feature>
<dbReference type="Gene3D" id="3.90.810.10">
    <property type="entry name" value="CRIB domain"/>
    <property type="match status" value="1"/>
</dbReference>
<reference evidence="2" key="1">
    <citation type="submission" date="2016-06" db="EMBL/GenBank/DDBJ databases">
        <authorList>
            <person name="Cuomo C."/>
            <person name="Litvintseva A."/>
            <person name="Heitman J."/>
            <person name="Chen Y."/>
            <person name="Sun S."/>
            <person name="Springer D."/>
            <person name="Dromer F."/>
            <person name="Young S."/>
            <person name="Zeng Q."/>
            <person name="Chapman S."/>
            <person name="Gujja S."/>
            <person name="Saif S."/>
            <person name="Birren B."/>
        </authorList>
    </citation>
    <scope>NUCLEOTIDE SEQUENCE</scope>
    <source>
        <strain evidence="2">CBS 7841</strain>
    </source>
</reference>
<dbReference type="Proteomes" id="UP000094043">
    <property type="component" value="Chromosome 4"/>
</dbReference>
<dbReference type="KEGG" id="cdep:91088207"/>
<organism evidence="2 3">
    <name type="scientific">Cryptococcus depauperatus CBS 7841</name>
    <dbReference type="NCBI Taxonomy" id="1295531"/>
    <lineage>
        <taxon>Eukaryota</taxon>
        <taxon>Fungi</taxon>
        <taxon>Dikarya</taxon>
        <taxon>Basidiomycota</taxon>
        <taxon>Agaricomycotina</taxon>
        <taxon>Tremellomycetes</taxon>
        <taxon>Tremellales</taxon>
        <taxon>Cryptococcaceae</taxon>
        <taxon>Cryptococcus</taxon>
    </lineage>
</organism>
<feature type="compositionally biased region" description="Polar residues" evidence="1">
    <location>
        <begin position="75"/>
        <end position="104"/>
    </location>
</feature>
<feature type="compositionally biased region" description="Polar residues" evidence="1">
    <location>
        <begin position="465"/>
        <end position="489"/>
    </location>
</feature>
<dbReference type="EMBL" id="CP143787">
    <property type="protein sequence ID" value="WVN88784.1"/>
    <property type="molecule type" value="Genomic_DNA"/>
</dbReference>
<sequence>MVTIKAHEKQLPALPIELDALQLDLTGLTLHATVNERQSPRQPWSNEDPKCSTPSLHTSSSSTPKETPPIRFPTNHFTFTSNDSLSTFRNRSGETPTIDNSPTVASIGALDMSITSSIASSDGPDTPSSRRRVNFMQPPTPTIQSERQGSTSDSLASGTSHGSLGKKRASGQLLMGIGKGLSRVGSVMRRSAADGTTQIRKQGKGTRKKGKYSEAEHDAPVGWKRLEASDEGDEGIGKPFNVNHDLHVSPDLSGLPTEWMEALKSQGLSEADLLLITAARQKQYESMRGPGLSKASFVAPPEGIRGFVDARFDTPGTTAGSGKLLQKFSFETEYTDPSTPSASRKDQSESVESQVRTSHSRSRMKGQDVYPASATELDDIETDASCSFSTPSQSPHTRSRSESMLFPTKNKRFSDQIRGFKELKFDTGDEEGEDWTKSILGVAWKPAKEQNRLESVFENVAFGSSPITPRASNSRSSKAYIHPQNSLPTPTSPERIVPSFRTPPKSTIPLSDQKTDDVPLASSTVWGFQKSTISPASSREKAHLSRTGSNQRHGPSGRIYKLDPVPKATASRRLSESSGVHHSSRAKSSVDVDAVIPSLPAAQHSASQAYHVEDKVEYTDSGYDVDVDSSDEDSDQRHRRHDTDHNGQKKTSTLHPNSARIDSWSPRISASAEKGGRPRLSITQKPFLPHIGVSPLNLSGNTWRSPVMTPTSASNGGDNLLNSPEMKAKKPSRPSTIVTSSKPIPLSPPPSYSPLPLPSHLQPQPKSAVSSHFSRDSHMPERDERSSLALSTLSDRTRDSLRSWELGEATVRVACKGLVLPRLAVADSPSVLERHEEQQGIEKLSPLVPRGVEEESEYGAGMNFGSEEGIPEGARDAFDALDALGEAAKRIVKC</sequence>
<feature type="compositionally biased region" description="Basic and acidic residues" evidence="1">
    <location>
        <begin position="773"/>
        <end position="786"/>
    </location>
</feature>
<accession>A0A1E3IBR5</accession>
<feature type="compositionally biased region" description="Acidic residues" evidence="1">
    <location>
        <begin position="623"/>
        <end position="634"/>
    </location>
</feature>
<name>A0A1E3IBR5_9TREE</name>
<dbReference type="InterPro" id="IPR036936">
    <property type="entry name" value="CRIB_dom_sf"/>
</dbReference>
<feature type="compositionally biased region" description="Low complexity" evidence="1">
    <location>
        <begin position="758"/>
        <end position="767"/>
    </location>
</feature>
<feature type="compositionally biased region" description="Polar residues" evidence="1">
    <location>
        <begin position="704"/>
        <end position="722"/>
    </location>
</feature>
<feature type="region of interest" description="Disordered" evidence="1">
    <location>
        <begin position="333"/>
        <end position="371"/>
    </location>
</feature>
<feature type="compositionally biased region" description="Pro residues" evidence="1">
    <location>
        <begin position="745"/>
        <end position="757"/>
    </location>
</feature>
<reference evidence="2" key="3">
    <citation type="submission" date="2024-01" db="EMBL/GenBank/DDBJ databases">
        <authorList>
            <person name="Coelho M.A."/>
            <person name="David-Palma M."/>
            <person name="Shea T."/>
            <person name="Sun S."/>
            <person name="Cuomo C.A."/>
            <person name="Heitman J."/>
        </authorList>
    </citation>
    <scope>NUCLEOTIDE SEQUENCE</scope>
    <source>
        <strain evidence="2">CBS 7841</strain>
    </source>
</reference>
<dbReference type="GeneID" id="91088207"/>
<evidence type="ECO:0000256" key="1">
    <source>
        <dbReference type="SAM" id="MobiDB-lite"/>
    </source>
</evidence>
<protein>
    <submittedName>
        <fullName evidence="2">Uncharacterized protein</fullName>
    </submittedName>
</protein>
<proteinExistence type="predicted"/>
<feature type="region of interest" description="Disordered" evidence="1">
    <location>
        <begin position="384"/>
        <end position="410"/>
    </location>
</feature>
<dbReference type="AlphaFoldDB" id="A0A1E3IBR5"/>
<dbReference type="PROSITE" id="PS50108">
    <property type="entry name" value="CRIB"/>
    <property type="match status" value="1"/>
</dbReference>
<feature type="region of interest" description="Disordered" evidence="1">
    <location>
        <begin position="189"/>
        <end position="217"/>
    </location>
</feature>
<feature type="region of interest" description="Disordered" evidence="1">
    <location>
        <begin position="531"/>
        <end position="591"/>
    </location>
</feature>
<dbReference type="OrthoDB" id="2575374at2759"/>
<dbReference type="RefSeq" id="XP_066069484.1">
    <property type="nucleotide sequence ID" value="XM_066213387.1"/>
</dbReference>
<feature type="compositionally biased region" description="Basic residues" evidence="1">
    <location>
        <begin position="201"/>
        <end position="210"/>
    </location>
</feature>
<feature type="compositionally biased region" description="Polar residues" evidence="1">
    <location>
        <begin position="384"/>
        <end position="396"/>
    </location>
</feature>
<feature type="region of interest" description="Disordered" evidence="1">
    <location>
        <begin position="34"/>
        <end position="104"/>
    </location>
</feature>
<feature type="compositionally biased region" description="Polar residues" evidence="1">
    <location>
        <begin position="35"/>
        <end position="45"/>
    </location>
</feature>
<feature type="region of interest" description="Disordered" evidence="1">
    <location>
        <begin position="704"/>
        <end position="791"/>
    </location>
</feature>
<dbReference type="InterPro" id="IPR000095">
    <property type="entry name" value="CRIB_dom"/>
</dbReference>
<evidence type="ECO:0000313" key="3">
    <source>
        <dbReference type="Proteomes" id="UP000094043"/>
    </source>
</evidence>
<feature type="region of interest" description="Disordered" evidence="1">
    <location>
        <begin position="622"/>
        <end position="680"/>
    </location>
</feature>
<evidence type="ECO:0000313" key="2">
    <source>
        <dbReference type="EMBL" id="WVN88784.1"/>
    </source>
</evidence>
<feature type="region of interest" description="Disordered" evidence="1">
    <location>
        <begin position="116"/>
        <end position="171"/>
    </location>
</feature>
<reference evidence="2" key="2">
    <citation type="journal article" date="2022" name="Elife">
        <title>Obligate sexual reproduction of a homothallic fungus closely related to the Cryptococcus pathogenic species complex.</title>
        <authorList>
            <person name="Passer A.R."/>
            <person name="Clancey S.A."/>
            <person name="Shea T."/>
            <person name="David-Palma M."/>
            <person name="Averette A.F."/>
            <person name="Boekhout T."/>
            <person name="Porcel B.M."/>
            <person name="Nowrousian M."/>
            <person name="Cuomo C.A."/>
            <person name="Sun S."/>
            <person name="Heitman J."/>
            <person name="Coelho M.A."/>
        </authorList>
    </citation>
    <scope>NUCLEOTIDE SEQUENCE</scope>
    <source>
        <strain evidence="2">CBS 7841</strain>
    </source>
</reference>
<feature type="region of interest" description="Disordered" evidence="1">
    <location>
        <begin position="464"/>
        <end position="517"/>
    </location>
</feature>
<keyword evidence="3" id="KW-1185">Reference proteome</keyword>